<evidence type="ECO:0000313" key="1">
    <source>
        <dbReference type="EMBL" id="BAR95696.1"/>
    </source>
</evidence>
<protein>
    <submittedName>
        <fullName evidence="1">Uncharacterized protein</fullName>
    </submittedName>
</protein>
<dbReference type="EMBL" id="AP014925">
    <property type="protein sequence ID" value="BAR95696.1"/>
    <property type="molecule type" value="Genomic_DNA"/>
</dbReference>
<gene>
    <name evidence="1" type="ORF">PI172_0968</name>
</gene>
<evidence type="ECO:0000313" key="2">
    <source>
        <dbReference type="Proteomes" id="UP000067008"/>
    </source>
</evidence>
<sequence length="49" mass="5687">MRGFSLPNVHYAAISFWRCESDCFADQKSLFYRAKPTLLECKTTGFVIH</sequence>
<dbReference type="Proteomes" id="UP000067008">
    <property type="component" value="Chromosome 2"/>
</dbReference>
<dbReference type="AlphaFoldDB" id="A0AAD1BJ66"/>
<proteinExistence type="predicted"/>
<name>A0AAD1BJ66_PREIN</name>
<organism evidence="1 2">
    <name type="scientific">Prevotella intermedia</name>
    <dbReference type="NCBI Taxonomy" id="28131"/>
    <lineage>
        <taxon>Bacteria</taxon>
        <taxon>Pseudomonadati</taxon>
        <taxon>Bacteroidota</taxon>
        <taxon>Bacteroidia</taxon>
        <taxon>Bacteroidales</taxon>
        <taxon>Prevotellaceae</taxon>
        <taxon>Prevotella</taxon>
    </lineage>
</organism>
<accession>A0AAD1BJ66</accession>
<reference evidence="1 2" key="1">
    <citation type="submission" date="2015-07" db="EMBL/GenBank/DDBJ databases">
        <title>Complete genome sequence of Prevotella intermedia strain 17-2.</title>
        <authorList>
            <person name="Nambu T."/>
        </authorList>
    </citation>
    <scope>NUCLEOTIDE SEQUENCE [LARGE SCALE GENOMIC DNA]</scope>
    <source>
        <strain evidence="1 2">17-2</strain>
    </source>
</reference>